<comment type="similarity">
    <text evidence="1">Belongs to the GTP cyclohydrolase I type 2/NIF3 family.</text>
</comment>
<dbReference type="AlphaFoldDB" id="A0A7R9Q8X7"/>
<dbReference type="GO" id="GO:0005739">
    <property type="term" value="C:mitochondrion"/>
    <property type="evidence" value="ECO:0007669"/>
    <property type="project" value="TreeGrafter"/>
</dbReference>
<feature type="compositionally biased region" description="Basic residues" evidence="4">
    <location>
        <begin position="91"/>
        <end position="100"/>
    </location>
</feature>
<dbReference type="Gene3D" id="3.40.1390.30">
    <property type="entry name" value="NIF3 (NGG1p interacting factor 3)-like"/>
    <property type="match status" value="2"/>
</dbReference>
<evidence type="ECO:0000256" key="4">
    <source>
        <dbReference type="SAM" id="MobiDB-lite"/>
    </source>
</evidence>
<dbReference type="InterPro" id="IPR036069">
    <property type="entry name" value="DUF34/NIF3_sf"/>
</dbReference>
<dbReference type="FunFam" id="3.40.1390.30:FF:000001">
    <property type="entry name" value="GTP cyclohydrolase 1 type 2"/>
    <property type="match status" value="1"/>
</dbReference>
<feature type="binding site" evidence="3">
    <location>
        <position position="304"/>
    </location>
    <ligand>
        <name>a divalent metal cation</name>
        <dbReference type="ChEBI" id="CHEBI:60240"/>
        <label>1</label>
    </ligand>
</feature>
<evidence type="ECO:0000256" key="3">
    <source>
        <dbReference type="PIRSR" id="PIRSR602678-1"/>
    </source>
</evidence>
<feature type="region of interest" description="Disordered" evidence="4">
    <location>
        <begin position="91"/>
        <end position="111"/>
    </location>
</feature>
<keyword evidence="3" id="KW-0479">Metal-binding</keyword>
<accession>A0A7R9Q8X7</accession>
<feature type="region of interest" description="Disordered" evidence="4">
    <location>
        <begin position="1"/>
        <end position="39"/>
    </location>
</feature>
<feature type="compositionally biased region" description="Acidic residues" evidence="4">
    <location>
        <begin position="21"/>
        <end position="32"/>
    </location>
</feature>
<dbReference type="Pfam" id="PF01784">
    <property type="entry name" value="DUF34_NIF3"/>
    <property type="match status" value="1"/>
</dbReference>
<dbReference type="PANTHER" id="PTHR13799">
    <property type="entry name" value="NGG1 INTERACTING FACTOR 3"/>
    <property type="match status" value="1"/>
</dbReference>
<evidence type="ECO:0000256" key="1">
    <source>
        <dbReference type="ARBA" id="ARBA00006964"/>
    </source>
</evidence>
<dbReference type="GO" id="GO:0046872">
    <property type="term" value="F:metal ion binding"/>
    <property type="evidence" value="ECO:0007669"/>
    <property type="project" value="UniProtKB-KW"/>
</dbReference>
<reference evidence="5" key="1">
    <citation type="submission" date="2020-11" db="EMBL/GenBank/DDBJ databases">
        <authorList>
            <person name="Tran Van P."/>
        </authorList>
    </citation>
    <scope>NUCLEOTIDE SEQUENCE</scope>
</reference>
<dbReference type="SUPFAM" id="SSF102705">
    <property type="entry name" value="NIF3 (NGG1p interacting factor 3)-like"/>
    <property type="match status" value="1"/>
</dbReference>
<dbReference type="InterPro" id="IPR002678">
    <property type="entry name" value="DUF34/NIF3"/>
</dbReference>
<keyword evidence="6" id="KW-1185">Reference proteome</keyword>
<evidence type="ECO:0000313" key="6">
    <source>
        <dbReference type="Proteomes" id="UP000728032"/>
    </source>
</evidence>
<dbReference type="EMBL" id="CAJPVJ010000023">
    <property type="protein sequence ID" value="CAG2158642.1"/>
    <property type="molecule type" value="Genomic_DNA"/>
</dbReference>
<feature type="binding site" evidence="3">
    <location>
        <position position="342"/>
    </location>
    <ligand>
        <name>a divalent metal cation</name>
        <dbReference type="ChEBI" id="CHEBI:60240"/>
        <label>1</label>
    </ligand>
</feature>
<feature type="binding site" evidence="3">
    <location>
        <position position="549"/>
    </location>
    <ligand>
        <name>a divalent metal cation</name>
        <dbReference type="ChEBI" id="CHEBI:60240"/>
        <label>1</label>
    </ligand>
</feature>
<evidence type="ECO:0000313" key="5">
    <source>
        <dbReference type="EMBL" id="CAD7636768.1"/>
    </source>
</evidence>
<organism evidence="5">
    <name type="scientific">Oppiella nova</name>
    <dbReference type="NCBI Taxonomy" id="334625"/>
    <lineage>
        <taxon>Eukaryota</taxon>
        <taxon>Metazoa</taxon>
        <taxon>Ecdysozoa</taxon>
        <taxon>Arthropoda</taxon>
        <taxon>Chelicerata</taxon>
        <taxon>Arachnida</taxon>
        <taxon>Acari</taxon>
        <taxon>Acariformes</taxon>
        <taxon>Sarcoptiformes</taxon>
        <taxon>Oribatida</taxon>
        <taxon>Brachypylina</taxon>
        <taxon>Oppioidea</taxon>
        <taxon>Oppiidae</taxon>
        <taxon>Oppiella</taxon>
    </lineage>
</organism>
<gene>
    <name evidence="5" type="ORF">ONB1V03_LOCUS408</name>
</gene>
<sequence>MEETVTADPDDNQEMVAINEADMDSGDNDKEEEGSKMKLKSSYRQKYKRAWELDQELRDWLSPFTGDPYSAFCRTCHSKLHAHKKGLLAHAKSSKHKKHSLNPEEPLSTDPGEAVVQFKKIKKTHFNDQWLEDTVFSQWLRKIPNNSTKALCVACRSVITAGRSELIKHSQAAKHKKAILDGIPEDLGEFDFDWLDPSYVPPSGAASITLTTTPALTYSSNITVQQMNSTNQMMETNGMNLTDIVNHLQESVPIHLAEKWDNVGLLTQPTQPIKVHNILLTIDLTEKVVEEALKKRVNLIIAYHPPIFKPLKSLVPNHWKERIILTCIENKIAIYSPHTALDAIKGGINDWLLTAFGSSQSAPIQQSYSDLTGSGHFSNCLDVLVSEGEDVTQALSGLENVILTVKSNEYGGCDVRVCCDDKTLPKVVDILSQHPVAQLCSRITKLQSPPLPGQGMGRLARLDQSLPLYEVVHRMKQHLDQTHVRLAMSSKHTRDTKVTTIGVCAGSGGSVLRNCKADVWITGEMSHHEVLDAIHGGSSVILCEHTNTERGFLKPWSDQLKESLGPHNVNIMISDVDKDPLRVV</sequence>
<name>A0A7R9Q8X7_9ACAR</name>
<feature type="binding site" evidence="3">
    <location>
        <position position="545"/>
    </location>
    <ligand>
        <name>a divalent metal cation</name>
        <dbReference type="ChEBI" id="CHEBI:60240"/>
        <label>1</label>
    </ligand>
</feature>
<evidence type="ECO:0000256" key="2">
    <source>
        <dbReference type="ARBA" id="ARBA00019069"/>
    </source>
</evidence>
<protein>
    <recommendedName>
        <fullName evidence="2">NIF3-like protein 1</fullName>
    </recommendedName>
</protein>
<dbReference type="EMBL" id="OC914848">
    <property type="protein sequence ID" value="CAD7636768.1"/>
    <property type="molecule type" value="Genomic_DNA"/>
</dbReference>
<dbReference type="Proteomes" id="UP000728032">
    <property type="component" value="Unassembled WGS sequence"/>
</dbReference>
<proteinExistence type="inferred from homology"/>
<dbReference type="PANTHER" id="PTHR13799:SF13">
    <property type="entry name" value="NIF3-LIKE PROTEIN 1"/>
    <property type="match status" value="1"/>
</dbReference>
<dbReference type="OrthoDB" id="3345469at2759"/>
<dbReference type="NCBIfam" id="TIGR00486">
    <property type="entry name" value="YbgI_SA1388"/>
    <property type="match status" value="1"/>
</dbReference>
<feature type="compositionally biased region" description="Acidic residues" evidence="4">
    <location>
        <begin position="1"/>
        <end position="13"/>
    </location>
</feature>